<reference evidence="1" key="1">
    <citation type="submission" date="2020-06" db="EMBL/GenBank/DDBJ databases">
        <authorList>
            <person name="Li T."/>
            <person name="Hu X."/>
            <person name="Zhang T."/>
            <person name="Song X."/>
            <person name="Zhang H."/>
            <person name="Dai N."/>
            <person name="Sheng W."/>
            <person name="Hou X."/>
            <person name="Wei L."/>
        </authorList>
    </citation>
    <scope>NUCLEOTIDE SEQUENCE</scope>
    <source>
        <strain evidence="1">G01</strain>
        <tissue evidence="1">Leaf</tissue>
    </source>
</reference>
<accession>A0AAW2NAN4</accession>
<comment type="caution">
    <text evidence="1">The sequence shown here is derived from an EMBL/GenBank/DDBJ whole genome shotgun (WGS) entry which is preliminary data.</text>
</comment>
<name>A0AAW2NAN4_9LAMI</name>
<proteinExistence type="predicted"/>
<dbReference type="PANTHER" id="PTHR36385">
    <property type="entry name" value="OS07G0562900 PROTEIN"/>
    <property type="match status" value="1"/>
</dbReference>
<evidence type="ECO:0000313" key="1">
    <source>
        <dbReference type="EMBL" id="KAL0339456.1"/>
    </source>
</evidence>
<organism evidence="1">
    <name type="scientific">Sesamum angustifolium</name>
    <dbReference type="NCBI Taxonomy" id="2727405"/>
    <lineage>
        <taxon>Eukaryota</taxon>
        <taxon>Viridiplantae</taxon>
        <taxon>Streptophyta</taxon>
        <taxon>Embryophyta</taxon>
        <taxon>Tracheophyta</taxon>
        <taxon>Spermatophyta</taxon>
        <taxon>Magnoliopsida</taxon>
        <taxon>eudicotyledons</taxon>
        <taxon>Gunneridae</taxon>
        <taxon>Pentapetalae</taxon>
        <taxon>asterids</taxon>
        <taxon>lamiids</taxon>
        <taxon>Lamiales</taxon>
        <taxon>Pedaliaceae</taxon>
        <taxon>Sesamum</taxon>
    </lineage>
</organism>
<dbReference type="EMBL" id="JACGWK010000008">
    <property type="protein sequence ID" value="KAL0339456.1"/>
    <property type="molecule type" value="Genomic_DNA"/>
</dbReference>
<reference evidence="1" key="2">
    <citation type="journal article" date="2024" name="Plant">
        <title>Genomic evolution and insights into agronomic trait innovations of Sesamum species.</title>
        <authorList>
            <person name="Miao H."/>
            <person name="Wang L."/>
            <person name="Qu L."/>
            <person name="Liu H."/>
            <person name="Sun Y."/>
            <person name="Le M."/>
            <person name="Wang Q."/>
            <person name="Wei S."/>
            <person name="Zheng Y."/>
            <person name="Lin W."/>
            <person name="Duan Y."/>
            <person name="Cao H."/>
            <person name="Xiong S."/>
            <person name="Wang X."/>
            <person name="Wei L."/>
            <person name="Li C."/>
            <person name="Ma Q."/>
            <person name="Ju M."/>
            <person name="Zhao R."/>
            <person name="Li G."/>
            <person name="Mu C."/>
            <person name="Tian Q."/>
            <person name="Mei H."/>
            <person name="Zhang T."/>
            <person name="Gao T."/>
            <person name="Zhang H."/>
        </authorList>
    </citation>
    <scope>NUCLEOTIDE SEQUENCE</scope>
    <source>
        <strain evidence="1">G01</strain>
    </source>
</reference>
<sequence>MFGQAKYLLPSKVLSENSGQAKYLPSVVKNGSRENFRQRFVVFQSTSTFATIFYQIEGGKLQYSTNLWKPTIVKNRNKKKKNGSREMVIDVFVADHLIGNESQAMDTVETIASSDSAGGSVWKIKKERPMKRSKNVRKMKAVAKAISQSERSVEKISKSEGKTLRSKFFKNLYE</sequence>
<dbReference type="AlphaFoldDB" id="A0AAW2NAN4"/>
<protein>
    <submittedName>
        <fullName evidence="1">Uncharacterized protein</fullName>
    </submittedName>
</protein>
<dbReference type="PANTHER" id="PTHR36385:SF1">
    <property type="entry name" value="OS07G0562900 PROTEIN"/>
    <property type="match status" value="1"/>
</dbReference>
<gene>
    <name evidence="1" type="ORF">Sangu_1467700</name>
</gene>